<keyword evidence="5 6" id="KW-0472">Membrane</keyword>
<accession>J8I830</accession>
<dbReference type="InterPro" id="IPR003838">
    <property type="entry name" value="ABC3_permease_C"/>
</dbReference>
<dbReference type="PANTHER" id="PTHR30572:SF9">
    <property type="entry name" value="ABC TRANSPORTER PERMEASE PROTEIN"/>
    <property type="match status" value="1"/>
</dbReference>
<evidence type="ECO:0000256" key="2">
    <source>
        <dbReference type="ARBA" id="ARBA00022475"/>
    </source>
</evidence>
<dbReference type="Proteomes" id="UP000006960">
    <property type="component" value="Unassembled WGS sequence"/>
</dbReference>
<keyword evidence="3 6" id="KW-0812">Transmembrane</keyword>
<dbReference type="PATRIC" id="fig|1053226.3.peg.2360"/>
<dbReference type="AlphaFoldDB" id="J8I830"/>
<feature type="domain" description="ABC3 transporter permease C-terminal" evidence="7">
    <location>
        <begin position="317"/>
        <end position="468"/>
    </location>
</feature>
<dbReference type="GO" id="GO:0005886">
    <property type="term" value="C:plasma membrane"/>
    <property type="evidence" value="ECO:0007669"/>
    <property type="project" value="UniProtKB-SubCell"/>
</dbReference>
<dbReference type="HOGENOM" id="CLU_039499_1_1_9"/>
<protein>
    <recommendedName>
        <fullName evidence="7">ABC3 transporter permease C-terminal domain-containing protein</fullName>
    </recommendedName>
</protein>
<organism evidence="8 9">
    <name type="scientific">Bacillus cereus VD048</name>
    <dbReference type="NCBI Taxonomy" id="1053226"/>
    <lineage>
        <taxon>Bacteria</taxon>
        <taxon>Bacillati</taxon>
        <taxon>Bacillota</taxon>
        <taxon>Bacilli</taxon>
        <taxon>Bacillales</taxon>
        <taxon>Bacillaceae</taxon>
        <taxon>Bacillus</taxon>
        <taxon>Bacillus cereus group</taxon>
    </lineage>
</organism>
<feature type="transmembrane region" description="Helical" evidence="6">
    <location>
        <begin position="358"/>
        <end position="378"/>
    </location>
</feature>
<gene>
    <name evidence="8" type="ORF">IIG_02328</name>
</gene>
<keyword evidence="2" id="KW-1003">Cell membrane</keyword>
<evidence type="ECO:0000313" key="8">
    <source>
        <dbReference type="EMBL" id="EJR33656.1"/>
    </source>
</evidence>
<evidence type="ECO:0000256" key="4">
    <source>
        <dbReference type="ARBA" id="ARBA00022989"/>
    </source>
</evidence>
<sequence length="476" mass="51605">MNFMKRAILSMKKRVGTSLILMAVFLIVTNLVLAGFTIQNASKKAADAARKKLGADVTLSLDFDKLGQQARETGEMPNPPKLNTKEADQLAKSKYVKDYNYITSTLGISDGLKLVGASEGEEVGKGKAGMAAVRGGSGSGTEIDMNSSFMIEGVRKIALQESFKNGKSKIIDGKPITEQMKDQNVALMEKRLAELNNLKVGDKVKVQSGDKKETLEVEIIGIYETNEQVMGQQAPPIMDPANKLYMPHSTMKKLEIDQGISSIQVVYFLKDPQNIEAFKKEAKKSDIDFNYYKLDAHDSLYKQMIGPIENISSTSQMIIYIVSIAGAIILGLIIMLSIKARRKEMGILLSIGEKKWKLMAQFVVEVVCIAILAFGLSITTGAKISQFIGNNLLSSEIATAGEETNTPQNGTVMVAGPGGTVQNQKEDPIDKINVSVTGEDVGKMGGIGLAIAILATLLPALSILRLNPKQILLKDE</sequence>
<dbReference type="EMBL" id="AHEU01000012">
    <property type="protein sequence ID" value="EJR33656.1"/>
    <property type="molecule type" value="Genomic_DNA"/>
</dbReference>
<reference evidence="8 9" key="1">
    <citation type="submission" date="2012-04" db="EMBL/GenBank/DDBJ databases">
        <title>The Genome Sequence of Bacillus cereus VD048.</title>
        <authorList>
            <consortium name="The Broad Institute Genome Sequencing Platform"/>
            <consortium name="The Broad Institute Genome Sequencing Center for Infectious Disease"/>
            <person name="Feldgarden M."/>
            <person name="Van der Auwera G.A."/>
            <person name="Mahillon J."/>
            <person name="Duprez V."/>
            <person name="Timmery S."/>
            <person name="Mattelet C."/>
            <person name="Dierick K."/>
            <person name="Sun M."/>
            <person name="Yu Z."/>
            <person name="Zhu L."/>
            <person name="Hu X."/>
            <person name="Shank E.B."/>
            <person name="Swiecicka I."/>
            <person name="Hansen B.M."/>
            <person name="Andrup L."/>
            <person name="Young S.K."/>
            <person name="Zeng Q."/>
            <person name="Gargeya S."/>
            <person name="Fitzgerald M."/>
            <person name="Haas B."/>
            <person name="Abouelleil A."/>
            <person name="Alvarado L."/>
            <person name="Arachchi H.M."/>
            <person name="Berlin A."/>
            <person name="Chapman S.B."/>
            <person name="Goldberg J."/>
            <person name="Griggs A."/>
            <person name="Gujja S."/>
            <person name="Hansen M."/>
            <person name="Howarth C."/>
            <person name="Imamovic A."/>
            <person name="Larimer J."/>
            <person name="McCowen C."/>
            <person name="Montmayeur A."/>
            <person name="Murphy C."/>
            <person name="Neiman D."/>
            <person name="Pearson M."/>
            <person name="Priest M."/>
            <person name="Roberts A."/>
            <person name="Saif S."/>
            <person name="Shea T."/>
            <person name="Sisk P."/>
            <person name="Sykes S."/>
            <person name="Wortman J."/>
            <person name="Nusbaum C."/>
            <person name="Birren B."/>
        </authorList>
    </citation>
    <scope>NUCLEOTIDE SEQUENCE [LARGE SCALE GENOMIC DNA]</scope>
    <source>
        <strain evidence="8 9">VD048</strain>
    </source>
</reference>
<keyword evidence="4 6" id="KW-1133">Transmembrane helix</keyword>
<dbReference type="GO" id="GO:0022857">
    <property type="term" value="F:transmembrane transporter activity"/>
    <property type="evidence" value="ECO:0007669"/>
    <property type="project" value="TreeGrafter"/>
</dbReference>
<evidence type="ECO:0000256" key="3">
    <source>
        <dbReference type="ARBA" id="ARBA00022692"/>
    </source>
</evidence>
<proteinExistence type="predicted"/>
<name>J8I830_BACCE</name>
<comment type="caution">
    <text evidence="8">The sequence shown here is derived from an EMBL/GenBank/DDBJ whole genome shotgun (WGS) entry which is preliminary data.</text>
</comment>
<dbReference type="InterPro" id="IPR050250">
    <property type="entry name" value="Macrolide_Exporter_MacB"/>
</dbReference>
<evidence type="ECO:0000259" key="7">
    <source>
        <dbReference type="Pfam" id="PF02687"/>
    </source>
</evidence>
<dbReference type="RefSeq" id="WP_002013292.1">
    <property type="nucleotide sequence ID" value="NZ_JH792310.1"/>
</dbReference>
<comment type="subcellular location">
    <subcellularLocation>
        <location evidence="1">Cell membrane</location>
        <topology evidence="1">Multi-pass membrane protein</topology>
    </subcellularLocation>
</comment>
<feature type="transmembrane region" description="Helical" evidence="6">
    <location>
        <begin position="444"/>
        <end position="464"/>
    </location>
</feature>
<evidence type="ECO:0000256" key="1">
    <source>
        <dbReference type="ARBA" id="ARBA00004651"/>
    </source>
</evidence>
<feature type="transmembrane region" description="Helical" evidence="6">
    <location>
        <begin position="317"/>
        <end position="338"/>
    </location>
</feature>
<dbReference type="Pfam" id="PF02687">
    <property type="entry name" value="FtsX"/>
    <property type="match status" value="1"/>
</dbReference>
<evidence type="ECO:0000256" key="5">
    <source>
        <dbReference type="ARBA" id="ARBA00023136"/>
    </source>
</evidence>
<dbReference type="PANTHER" id="PTHR30572">
    <property type="entry name" value="MEMBRANE COMPONENT OF TRANSPORTER-RELATED"/>
    <property type="match status" value="1"/>
</dbReference>
<evidence type="ECO:0000313" key="9">
    <source>
        <dbReference type="Proteomes" id="UP000006960"/>
    </source>
</evidence>
<evidence type="ECO:0000256" key="6">
    <source>
        <dbReference type="SAM" id="Phobius"/>
    </source>
</evidence>